<evidence type="ECO:0000259" key="14">
    <source>
        <dbReference type="Pfam" id="PF21180"/>
    </source>
</evidence>
<evidence type="ECO:0000313" key="15">
    <source>
        <dbReference type="EMBL" id="ARN55941.1"/>
    </source>
</evidence>
<evidence type="ECO:0000256" key="3">
    <source>
        <dbReference type="ARBA" id="ARBA00006559"/>
    </source>
</evidence>
<evidence type="ECO:0000259" key="12">
    <source>
        <dbReference type="Pfam" id="PF04406"/>
    </source>
</evidence>
<proteinExistence type="inferred from homology"/>
<dbReference type="AlphaFoldDB" id="A0A1W6LJI4"/>
<dbReference type="PRINTS" id="PR01552">
    <property type="entry name" value="TPISMRASE6A"/>
</dbReference>
<dbReference type="InterPro" id="IPR004085">
    <property type="entry name" value="TopoVI_A"/>
</dbReference>
<keyword evidence="5 11" id="KW-0547">Nucleotide-binding</keyword>
<dbReference type="Proteomes" id="UP000193334">
    <property type="component" value="Chromosome"/>
</dbReference>
<dbReference type="Pfam" id="PF04406">
    <property type="entry name" value="TP6A_N"/>
    <property type="match status" value="1"/>
</dbReference>
<dbReference type="InterPro" id="IPR002815">
    <property type="entry name" value="Spo11/TopoVI_A"/>
</dbReference>
<dbReference type="GO" id="GO:0000287">
    <property type="term" value="F:magnesium ion binding"/>
    <property type="evidence" value="ECO:0007669"/>
    <property type="project" value="UniProtKB-UniRule"/>
</dbReference>
<dbReference type="OrthoDB" id="9765691at2"/>
<feature type="binding site" evidence="11">
    <location>
        <position position="244"/>
    </location>
    <ligand>
        <name>Mg(2+)</name>
        <dbReference type="ChEBI" id="CHEBI:18420"/>
    </ligand>
</feature>
<comment type="cofactor">
    <cofactor evidence="2 11">
        <name>Mg(2+)</name>
        <dbReference type="ChEBI" id="CHEBI:18420"/>
    </cofactor>
</comment>
<evidence type="ECO:0000256" key="7">
    <source>
        <dbReference type="ARBA" id="ARBA00022842"/>
    </source>
</evidence>
<dbReference type="Gene3D" id="3.40.1360.10">
    <property type="match status" value="1"/>
</dbReference>
<keyword evidence="4 11" id="KW-0479">Metal-binding</keyword>
<evidence type="ECO:0000256" key="6">
    <source>
        <dbReference type="ARBA" id="ARBA00022840"/>
    </source>
</evidence>
<dbReference type="InterPro" id="IPR034136">
    <property type="entry name" value="TOPRIM_Topo6A/Spo11"/>
</dbReference>
<dbReference type="GO" id="GO:0005694">
    <property type="term" value="C:chromosome"/>
    <property type="evidence" value="ECO:0007669"/>
    <property type="project" value="InterPro"/>
</dbReference>
<dbReference type="Pfam" id="PF20768">
    <property type="entry name" value="Topo_VI_alpha"/>
    <property type="match status" value="1"/>
</dbReference>
<dbReference type="GO" id="GO:0006265">
    <property type="term" value="P:DNA topological change"/>
    <property type="evidence" value="ECO:0007669"/>
    <property type="project" value="UniProtKB-UniRule"/>
</dbReference>
<dbReference type="PROSITE" id="PS52041">
    <property type="entry name" value="TOPO_IIB"/>
    <property type="match status" value="1"/>
</dbReference>
<feature type="domain" description="Spo11/DNA topoisomerase VI subunit A N-terminal" evidence="12">
    <location>
        <begin position="68"/>
        <end position="131"/>
    </location>
</feature>
<comment type="function">
    <text evidence="11">Relaxes both positive and negative superturns and exhibits a strong decatenase activity.</text>
</comment>
<comment type="similarity">
    <text evidence="3 11">Belongs to the TOP6A family.</text>
</comment>
<evidence type="ECO:0000256" key="1">
    <source>
        <dbReference type="ARBA" id="ARBA00000185"/>
    </source>
</evidence>
<evidence type="ECO:0000256" key="8">
    <source>
        <dbReference type="ARBA" id="ARBA00023029"/>
    </source>
</evidence>
<dbReference type="PRINTS" id="PR01550">
    <property type="entry name" value="TOP6AFAMILY"/>
</dbReference>
<gene>
    <name evidence="11" type="primary">top6A</name>
    <name evidence="15" type="ORF">STSP1_00309</name>
</gene>
<dbReference type="Gene3D" id="1.10.10.10">
    <property type="entry name" value="Winged helix-like DNA-binding domain superfamily/Winged helix DNA-binding domain"/>
    <property type="match status" value="1"/>
</dbReference>
<dbReference type="CDD" id="cd00223">
    <property type="entry name" value="TOPRIM_TopoIIB_SPO"/>
    <property type="match status" value="1"/>
</dbReference>
<accession>A0A1W6LJI4</accession>
<dbReference type="GO" id="GO:0005524">
    <property type="term" value="F:ATP binding"/>
    <property type="evidence" value="ECO:0007669"/>
    <property type="project" value="UniProtKB-KW"/>
</dbReference>
<dbReference type="SUPFAM" id="SSF56726">
    <property type="entry name" value="DNA topoisomerase IV, alpha subunit"/>
    <property type="match status" value="1"/>
</dbReference>
<protein>
    <recommendedName>
        <fullName evidence="11">Type 2 DNA topoisomerase 6 subunit A</fullName>
        <ecNumber evidence="11">5.6.2.2</ecNumber>
    </recommendedName>
    <alternativeName>
        <fullName evidence="11">Type II DNA topoisomerase VI subunit A</fullName>
    </alternativeName>
</protein>
<feature type="domain" description="Type II DNA topoisomerase VI subunit A all-beta" evidence="13">
    <location>
        <begin position="136"/>
        <end position="185"/>
    </location>
</feature>
<keyword evidence="9 11" id="KW-0238">DNA-binding</keyword>
<dbReference type="Pfam" id="PF21180">
    <property type="entry name" value="TOP6A-Spo11_Toprim"/>
    <property type="match status" value="1"/>
</dbReference>
<dbReference type="PANTHER" id="PTHR10848:SF0">
    <property type="entry name" value="MEIOTIC RECOMBINATION PROTEIN SPO11"/>
    <property type="match status" value="1"/>
</dbReference>
<comment type="subunit">
    <text evidence="11">Homodimer. Heterotetramer of two Top6A and two Top6B chains.</text>
</comment>
<comment type="catalytic activity">
    <reaction evidence="1 11">
        <text>ATP-dependent breakage, passage and rejoining of double-stranded DNA.</text>
        <dbReference type="EC" id="5.6.2.2"/>
    </reaction>
</comment>
<dbReference type="EMBL" id="CP021023">
    <property type="protein sequence ID" value="ARN55941.1"/>
    <property type="molecule type" value="Genomic_DNA"/>
</dbReference>
<dbReference type="HAMAP" id="MF_00132">
    <property type="entry name" value="Top6A"/>
    <property type="match status" value="1"/>
</dbReference>
<reference evidence="16" key="1">
    <citation type="submission" date="2017-04" db="EMBL/GenBank/DDBJ databases">
        <title>Comparative genomics and description of representatives of a novel lineage of planctomycetes thriving in anoxic sediments.</title>
        <authorList>
            <person name="Spring S."/>
            <person name="Bunk B."/>
            <person name="Sproer C."/>
        </authorList>
    </citation>
    <scope>NUCLEOTIDE SEQUENCE [LARGE SCALE GENOMIC DNA]</scope>
    <source>
        <strain evidence="16">ST-PulAB-D4</strain>
    </source>
</reference>
<dbReference type="InterPro" id="IPR013049">
    <property type="entry name" value="Spo11/TopoVI_A_N"/>
</dbReference>
<evidence type="ECO:0000256" key="2">
    <source>
        <dbReference type="ARBA" id="ARBA00001946"/>
    </source>
</evidence>
<keyword evidence="16" id="KW-1185">Reference proteome</keyword>
<dbReference type="GO" id="GO:0003918">
    <property type="term" value="F:DNA topoisomerase type II (double strand cut, ATP-hydrolyzing) activity"/>
    <property type="evidence" value="ECO:0007669"/>
    <property type="project" value="UniProtKB-UniRule"/>
</dbReference>
<evidence type="ECO:0000256" key="11">
    <source>
        <dbReference type="HAMAP-Rule" id="MF_00132"/>
    </source>
</evidence>
<keyword evidence="8 11" id="KW-0799">Topoisomerase</keyword>
<name>A0A1W6LJI4_9BACT</name>
<feature type="active site" description="O-(5'-phospho-DNA)-tyrosine intermediate" evidence="11">
    <location>
        <position position="97"/>
    </location>
</feature>
<organism evidence="15 16">
    <name type="scientific">Sedimentisphaera salicampi</name>
    <dbReference type="NCBI Taxonomy" id="1941349"/>
    <lineage>
        <taxon>Bacteria</taxon>
        <taxon>Pseudomonadati</taxon>
        <taxon>Planctomycetota</taxon>
        <taxon>Phycisphaerae</taxon>
        <taxon>Sedimentisphaerales</taxon>
        <taxon>Sedimentisphaeraceae</taxon>
        <taxon>Sedimentisphaera</taxon>
    </lineage>
</organism>
<dbReference type="InterPro" id="IPR049333">
    <property type="entry name" value="Topo_VI_alpha"/>
</dbReference>
<dbReference type="InterPro" id="IPR036388">
    <property type="entry name" value="WH-like_DNA-bd_sf"/>
</dbReference>
<evidence type="ECO:0000256" key="10">
    <source>
        <dbReference type="ARBA" id="ARBA00023235"/>
    </source>
</evidence>
<dbReference type="GO" id="GO:0003677">
    <property type="term" value="F:DNA binding"/>
    <property type="evidence" value="ECO:0007669"/>
    <property type="project" value="UniProtKB-UniRule"/>
</dbReference>
<dbReference type="PANTHER" id="PTHR10848">
    <property type="entry name" value="MEIOTIC RECOMBINATION PROTEIN SPO11"/>
    <property type="match status" value="1"/>
</dbReference>
<evidence type="ECO:0000259" key="13">
    <source>
        <dbReference type="Pfam" id="PF20768"/>
    </source>
</evidence>
<dbReference type="RefSeq" id="WP_085754663.1">
    <property type="nucleotide sequence ID" value="NZ_CP021023.1"/>
</dbReference>
<sequence>MEENKQQNVAQVIKDSAQDIHDKIVKSQKPTMTTPLRSLSNVAYHEKKGHFQMRGKSKIRTLTVGTVKTFAQTLKMMALSKELIDTDDMATKREAYYISKNWGEAGFDEQSESDTIMDDVEATFKINREKMKFFPEEKGGSVAGRLLVYDKDHEGSELEIDCTKFGSGAYSIPNAVEELEFKSKANFILAVETAGAFQRLLQYGFWDTNNCILISMGGVPTRACRRFIRRLSESLEIPVYAFVDGDPYGYFNIYRTLKVGSGNAAHLSEFFCVPGAKFLGVTPQDIIDYNLPTHKLKEIDIKRAKDALKNDPFVKHYKQWQKAINQMLKMGVRVEQQAFAKHSLDFVVNEYLPEKLANPNKFLP</sequence>
<keyword evidence="7 11" id="KW-0460">Magnesium</keyword>
<evidence type="ECO:0000313" key="16">
    <source>
        <dbReference type="Proteomes" id="UP000193334"/>
    </source>
</evidence>
<evidence type="ECO:0000256" key="9">
    <source>
        <dbReference type="ARBA" id="ARBA00023125"/>
    </source>
</evidence>
<dbReference type="KEGG" id="pbp:STSP1_00309"/>
<evidence type="ECO:0000256" key="5">
    <source>
        <dbReference type="ARBA" id="ARBA00022741"/>
    </source>
</evidence>
<keyword evidence="10 11" id="KW-0413">Isomerase</keyword>
<evidence type="ECO:0000256" key="4">
    <source>
        <dbReference type="ARBA" id="ARBA00022723"/>
    </source>
</evidence>
<dbReference type="EC" id="5.6.2.2" evidence="11"/>
<dbReference type="GO" id="GO:0006260">
    <property type="term" value="P:DNA replication"/>
    <property type="evidence" value="ECO:0007669"/>
    <property type="project" value="UniProtKB-UniRule"/>
</dbReference>
<feature type="domain" description="Topoisomerase 6 subunit A/Spo11 TOPRIM" evidence="14">
    <location>
        <begin position="187"/>
        <end position="356"/>
    </location>
</feature>
<keyword evidence="6 11" id="KW-0067">ATP-binding</keyword>
<dbReference type="STRING" id="1941349.STSP1_00309"/>
<dbReference type="InterPro" id="IPR036078">
    <property type="entry name" value="Spo11/TopoVI_A_sf"/>
</dbReference>
<feature type="binding site" evidence="11">
    <location>
        <position position="192"/>
    </location>
    <ligand>
        <name>Mg(2+)</name>
        <dbReference type="ChEBI" id="CHEBI:18420"/>
    </ligand>
</feature>